<keyword evidence="4" id="KW-0560">Oxidoreductase</keyword>
<dbReference type="GO" id="GO:0005737">
    <property type="term" value="C:cytoplasm"/>
    <property type="evidence" value="ECO:0007669"/>
    <property type="project" value="TreeGrafter"/>
</dbReference>
<evidence type="ECO:0000259" key="6">
    <source>
        <dbReference type="Pfam" id="PF07992"/>
    </source>
</evidence>
<keyword evidence="3" id="KW-0274">FAD</keyword>
<evidence type="ECO:0000256" key="2">
    <source>
        <dbReference type="ARBA" id="ARBA00022630"/>
    </source>
</evidence>
<feature type="compositionally biased region" description="Low complexity" evidence="5">
    <location>
        <begin position="409"/>
        <end position="422"/>
    </location>
</feature>
<dbReference type="InterPro" id="IPR050446">
    <property type="entry name" value="FAD-oxidoreductase/Apoptosis"/>
</dbReference>
<feature type="region of interest" description="Disordered" evidence="5">
    <location>
        <begin position="401"/>
        <end position="431"/>
    </location>
</feature>
<reference evidence="8" key="1">
    <citation type="submission" date="2022-10" db="EMBL/GenBank/DDBJ databases">
        <title>The complete genomes of actinobacterial strains from the NBC collection.</title>
        <authorList>
            <person name="Joergensen T.S."/>
            <person name="Alvarez Arevalo M."/>
            <person name="Sterndorff E.B."/>
            <person name="Faurdal D."/>
            <person name="Vuksanovic O."/>
            <person name="Mourched A.-S."/>
            <person name="Charusanti P."/>
            <person name="Shaw S."/>
            <person name="Blin K."/>
            <person name="Weber T."/>
        </authorList>
    </citation>
    <scope>NUCLEOTIDE SEQUENCE</scope>
    <source>
        <strain evidence="8">NBC_00049</strain>
    </source>
</reference>
<dbReference type="Pfam" id="PF07992">
    <property type="entry name" value="Pyr_redox_2"/>
    <property type="match status" value="1"/>
</dbReference>
<feature type="domain" description="Reductase C-terminal" evidence="7">
    <location>
        <begin position="324"/>
        <end position="407"/>
    </location>
</feature>
<dbReference type="InterPro" id="IPR036188">
    <property type="entry name" value="FAD/NAD-bd_sf"/>
</dbReference>
<gene>
    <name evidence="8" type="ORF">OG327_26380</name>
</gene>
<organism evidence="8">
    <name type="scientific">Streptomyces sp. NBC_00049</name>
    <dbReference type="NCBI Taxonomy" id="2903617"/>
    <lineage>
        <taxon>Bacteria</taxon>
        <taxon>Bacillati</taxon>
        <taxon>Actinomycetota</taxon>
        <taxon>Actinomycetes</taxon>
        <taxon>Kitasatosporales</taxon>
        <taxon>Streptomycetaceae</taxon>
        <taxon>Streptomyces</taxon>
    </lineage>
</organism>
<dbReference type="Gene3D" id="3.30.390.30">
    <property type="match status" value="1"/>
</dbReference>
<dbReference type="Gene3D" id="3.50.50.60">
    <property type="entry name" value="FAD/NAD(P)-binding domain"/>
    <property type="match status" value="2"/>
</dbReference>
<dbReference type="PANTHER" id="PTHR43557">
    <property type="entry name" value="APOPTOSIS-INDUCING FACTOR 1"/>
    <property type="match status" value="1"/>
</dbReference>
<dbReference type="PANTHER" id="PTHR43557:SF2">
    <property type="entry name" value="RIESKE DOMAIN-CONTAINING PROTEIN-RELATED"/>
    <property type="match status" value="1"/>
</dbReference>
<proteinExistence type="predicted"/>
<dbReference type="InterPro" id="IPR016156">
    <property type="entry name" value="FAD/NAD-linked_Rdtase_dimer_sf"/>
</dbReference>
<dbReference type="SUPFAM" id="SSF51905">
    <property type="entry name" value="FAD/NAD(P)-binding domain"/>
    <property type="match status" value="1"/>
</dbReference>
<evidence type="ECO:0000256" key="5">
    <source>
        <dbReference type="SAM" id="MobiDB-lite"/>
    </source>
</evidence>
<dbReference type="Pfam" id="PF14759">
    <property type="entry name" value="Reductase_C"/>
    <property type="match status" value="1"/>
</dbReference>
<dbReference type="GO" id="GO:0016651">
    <property type="term" value="F:oxidoreductase activity, acting on NAD(P)H"/>
    <property type="evidence" value="ECO:0007669"/>
    <property type="project" value="TreeGrafter"/>
</dbReference>
<dbReference type="InterPro" id="IPR028202">
    <property type="entry name" value="Reductase_C"/>
</dbReference>
<dbReference type="PRINTS" id="PR00411">
    <property type="entry name" value="PNDRDTASEI"/>
</dbReference>
<accession>A0AAU2JUU4</accession>
<evidence type="ECO:0000259" key="7">
    <source>
        <dbReference type="Pfam" id="PF14759"/>
    </source>
</evidence>
<feature type="domain" description="FAD/NAD(P)-binding" evidence="6">
    <location>
        <begin position="5"/>
        <end position="305"/>
    </location>
</feature>
<comment type="cofactor">
    <cofactor evidence="1">
        <name>FAD</name>
        <dbReference type="ChEBI" id="CHEBI:57692"/>
    </cofactor>
</comment>
<dbReference type="EMBL" id="CP108264">
    <property type="protein sequence ID" value="WTU76569.1"/>
    <property type="molecule type" value="Genomic_DNA"/>
</dbReference>
<sequence>MAPQSVVVIGAGQAGFDTAAALRSRGYRGRITLVGDELPGPVNRPPLSKGYLKGAVTAEDIALRPASFYADQDIELLVGERAASIDRERRTVLLESGLRLPYGALVLATGCRPRTLPVPGASLDGVLSLRGLADAEDLRMRLTGPPRGVVVVGAGFIGLEVAATARALGHDVTVVEAQPRALARALTREMSARLVAEHRAQGVRVLLNREVTALYGDEGNRVQVMELDGGEPIAANLVVVGVGVLPNTSLAAAADLLVGDGIVVDSQLRTEDPDIYALGDCARFPSPHTGRYVRLESVQNASDQAKCVAAAICGLPAPYTAVPWFWSEQYGLRLQIAGLTTGYDETVTVGDPDAGKFSVFCFRDGRLAGVESVNRPADHGIARRLLAAGTDLTAEDVRRPGFDLKKLTRPPTAAAASPSQRTSQERLSVHA</sequence>
<evidence type="ECO:0000256" key="3">
    <source>
        <dbReference type="ARBA" id="ARBA00022827"/>
    </source>
</evidence>
<dbReference type="AlphaFoldDB" id="A0AAU2JUU4"/>
<keyword evidence="2" id="KW-0285">Flavoprotein</keyword>
<name>A0AAU2JUU4_9ACTN</name>
<evidence type="ECO:0000256" key="1">
    <source>
        <dbReference type="ARBA" id="ARBA00001974"/>
    </source>
</evidence>
<evidence type="ECO:0000256" key="4">
    <source>
        <dbReference type="ARBA" id="ARBA00023002"/>
    </source>
</evidence>
<dbReference type="SUPFAM" id="SSF55424">
    <property type="entry name" value="FAD/NAD-linked reductases, dimerisation (C-terminal) domain"/>
    <property type="match status" value="1"/>
</dbReference>
<dbReference type="PRINTS" id="PR00368">
    <property type="entry name" value="FADPNR"/>
</dbReference>
<evidence type="ECO:0000313" key="8">
    <source>
        <dbReference type="EMBL" id="WTU76569.1"/>
    </source>
</evidence>
<dbReference type="InterPro" id="IPR023753">
    <property type="entry name" value="FAD/NAD-binding_dom"/>
</dbReference>
<protein>
    <submittedName>
        <fullName evidence="8">FAD-dependent oxidoreductase</fullName>
    </submittedName>
</protein>